<evidence type="ECO:0000313" key="1">
    <source>
        <dbReference type="EMBL" id="GES74356.1"/>
    </source>
</evidence>
<name>A0A8H3KWN6_9GLOM</name>
<organism evidence="1 2">
    <name type="scientific">Rhizophagus clarus</name>
    <dbReference type="NCBI Taxonomy" id="94130"/>
    <lineage>
        <taxon>Eukaryota</taxon>
        <taxon>Fungi</taxon>
        <taxon>Fungi incertae sedis</taxon>
        <taxon>Mucoromycota</taxon>
        <taxon>Glomeromycotina</taxon>
        <taxon>Glomeromycetes</taxon>
        <taxon>Glomerales</taxon>
        <taxon>Glomeraceae</taxon>
        <taxon>Rhizophagus</taxon>
    </lineage>
</organism>
<accession>A0A8H3KWN6</accession>
<proteinExistence type="predicted"/>
<comment type="caution">
    <text evidence="1">The sequence shown here is derived from an EMBL/GenBank/DDBJ whole genome shotgun (WGS) entry which is preliminary data.</text>
</comment>
<gene>
    <name evidence="1" type="ORF">RCL2_000183800</name>
</gene>
<protein>
    <submittedName>
        <fullName evidence="1">Uncharacterized protein</fullName>
    </submittedName>
</protein>
<dbReference type="Proteomes" id="UP000615446">
    <property type="component" value="Unassembled WGS sequence"/>
</dbReference>
<dbReference type="AlphaFoldDB" id="A0A8H3KWN6"/>
<dbReference type="EMBL" id="BLAL01000012">
    <property type="protein sequence ID" value="GES74356.1"/>
    <property type="molecule type" value="Genomic_DNA"/>
</dbReference>
<reference evidence="1" key="1">
    <citation type="submission" date="2019-10" db="EMBL/GenBank/DDBJ databases">
        <title>Conservation and host-specific expression of non-tandemly repeated heterogenous ribosome RNA gene in arbuscular mycorrhizal fungi.</title>
        <authorList>
            <person name="Maeda T."/>
            <person name="Kobayashi Y."/>
            <person name="Nakagawa T."/>
            <person name="Ezawa T."/>
            <person name="Yamaguchi K."/>
            <person name="Bino T."/>
            <person name="Nishimoto Y."/>
            <person name="Shigenobu S."/>
            <person name="Kawaguchi M."/>
        </authorList>
    </citation>
    <scope>NUCLEOTIDE SEQUENCE</scope>
    <source>
        <strain evidence="1">HR1</strain>
    </source>
</reference>
<sequence length="75" mass="8821">MAKQQYPPLWDDYDLIKTMVSIVNAVDQEYILKDVLIKEIGVAVDQSHYLLTILNTRPSVRVMEQVLYEAIYYKK</sequence>
<evidence type="ECO:0000313" key="2">
    <source>
        <dbReference type="Proteomes" id="UP000615446"/>
    </source>
</evidence>